<dbReference type="AlphaFoldDB" id="A0A8H2W6M2"/>
<name>A0A8H2W6M2_9HELO</name>
<feature type="compositionally biased region" description="Acidic residues" evidence="1">
    <location>
        <begin position="56"/>
        <end position="67"/>
    </location>
</feature>
<evidence type="ECO:0000256" key="1">
    <source>
        <dbReference type="SAM" id="MobiDB-lite"/>
    </source>
</evidence>
<gene>
    <name evidence="2" type="ORF">SCLTRI_LOCUS10341</name>
</gene>
<feature type="region of interest" description="Disordered" evidence="1">
    <location>
        <begin position="56"/>
        <end position="84"/>
    </location>
</feature>
<feature type="compositionally biased region" description="Basic and acidic residues" evidence="1">
    <location>
        <begin position="68"/>
        <end position="84"/>
    </location>
</feature>
<accession>A0A8H2W6M2</accession>
<protein>
    <submittedName>
        <fullName evidence="2">D20dede0-1b8e-4e7e-8155-e5adec97339b</fullName>
    </submittedName>
</protein>
<evidence type="ECO:0000313" key="3">
    <source>
        <dbReference type="Proteomes" id="UP000624404"/>
    </source>
</evidence>
<reference evidence="2" key="1">
    <citation type="submission" date="2020-10" db="EMBL/GenBank/DDBJ databases">
        <authorList>
            <person name="Kusch S."/>
        </authorList>
    </citation>
    <scope>NUCLEOTIDE SEQUENCE</scope>
    <source>
        <strain evidence="2">SwB9</strain>
    </source>
</reference>
<organism evidence="2 3">
    <name type="scientific">Sclerotinia trifoliorum</name>
    <dbReference type="NCBI Taxonomy" id="28548"/>
    <lineage>
        <taxon>Eukaryota</taxon>
        <taxon>Fungi</taxon>
        <taxon>Dikarya</taxon>
        <taxon>Ascomycota</taxon>
        <taxon>Pezizomycotina</taxon>
        <taxon>Leotiomycetes</taxon>
        <taxon>Helotiales</taxon>
        <taxon>Sclerotiniaceae</taxon>
        <taxon>Sclerotinia</taxon>
    </lineage>
</organism>
<proteinExistence type="predicted"/>
<sequence length="84" mass="9465">MNTYNNAVSTYTGDNPVEFVHSSMGKASKDLFGGETASRKRPAKFMHNDFGGQIAFDDDVSEYNDDNPDNRMDYRGDPDNGYER</sequence>
<dbReference type="Proteomes" id="UP000624404">
    <property type="component" value="Unassembled WGS sequence"/>
</dbReference>
<comment type="caution">
    <text evidence="2">The sequence shown here is derived from an EMBL/GenBank/DDBJ whole genome shotgun (WGS) entry which is preliminary data.</text>
</comment>
<evidence type="ECO:0000313" key="2">
    <source>
        <dbReference type="EMBL" id="CAD6455891.1"/>
    </source>
</evidence>
<keyword evidence="3" id="KW-1185">Reference proteome</keyword>
<dbReference type="EMBL" id="CAJHIA010000037">
    <property type="protein sequence ID" value="CAD6455891.1"/>
    <property type="molecule type" value="Genomic_DNA"/>
</dbReference>